<evidence type="ECO:0000256" key="4">
    <source>
        <dbReference type="ARBA" id="ARBA00023098"/>
    </source>
</evidence>
<dbReference type="CDD" id="cd09104">
    <property type="entry name" value="PLDc_vPLD1_2_like_1"/>
    <property type="match status" value="1"/>
</dbReference>
<keyword evidence="4" id="KW-0443">Lipid metabolism</keyword>
<evidence type="ECO:0000259" key="6">
    <source>
        <dbReference type="PROSITE" id="PS50035"/>
    </source>
</evidence>
<feature type="domain" description="PLD phosphodiesterase" evidence="6">
    <location>
        <begin position="381"/>
        <end position="408"/>
    </location>
</feature>
<evidence type="ECO:0000256" key="2">
    <source>
        <dbReference type="ARBA" id="ARBA00022737"/>
    </source>
</evidence>
<evidence type="ECO:0000256" key="5">
    <source>
        <dbReference type="SAM" id="MobiDB-lite"/>
    </source>
</evidence>
<feature type="compositionally biased region" description="Pro residues" evidence="5">
    <location>
        <begin position="245"/>
        <end position="257"/>
    </location>
</feature>
<keyword evidence="8" id="KW-1185">Reference proteome</keyword>
<dbReference type="Proteomes" id="UP001501490">
    <property type="component" value="Unassembled WGS sequence"/>
</dbReference>
<sequence>MSPDDWLLTKSERGNAQTTIDDVHPGQQAWSVGNHVRPLVHGASYFAELADCIAGTRAGDLILFTDWRGDPDERLTDEPGSTMVALLGAADRRGVDVRGLIWRSHWDKFSFSGAENRQTGEQLQADGAEALLDMRVRTGGSHHQKLVVIRYAGRPDRDIAFVGGIDLCHSRRDDPRHEGDPQAQSMAKAYGPTPAWHDIQAAISGPAVYDVETVFRERWTDPTPLSRSPVRRLRDRLSGDDLSPDPLPVQAPPPKPVPGGTHTVQLLRTYPNLRHGRDYPFARGGERSVARGYSKALARAERLIYIEDQYLWSPEIAATFADALRSKPELRVIAVLPHLPDQSGALSRVPQELGRHDAVSRLIEAGGDRVAVYGLENHRGLPVYVHAKVCVIDDWWATIGSDNFNRRSWTHDSELSAVVLDSAGGDHSTYARRLRLTLAAEHLDRRLGPDDYPGDISVLETGRAPADLDDRLLLDVMADCVAPEGMFEAFSSAAAALQAWRDNDCRGDRPPGRLRTLRKLTISALTRAWALPMYRVVHDPDGRPRPLRRRHAF</sequence>
<comment type="catalytic activity">
    <reaction evidence="1">
        <text>a 1,2-diacyl-sn-glycero-3-phosphocholine + H2O = a 1,2-diacyl-sn-glycero-3-phosphate + choline + H(+)</text>
        <dbReference type="Rhea" id="RHEA:14445"/>
        <dbReference type="ChEBI" id="CHEBI:15354"/>
        <dbReference type="ChEBI" id="CHEBI:15377"/>
        <dbReference type="ChEBI" id="CHEBI:15378"/>
        <dbReference type="ChEBI" id="CHEBI:57643"/>
        <dbReference type="ChEBI" id="CHEBI:58608"/>
        <dbReference type="EC" id="3.1.4.4"/>
    </reaction>
</comment>
<evidence type="ECO:0000313" key="8">
    <source>
        <dbReference type="Proteomes" id="UP001501490"/>
    </source>
</evidence>
<dbReference type="InterPro" id="IPR025202">
    <property type="entry name" value="PLD-like_dom"/>
</dbReference>
<dbReference type="SMART" id="SM00155">
    <property type="entry name" value="PLDc"/>
    <property type="match status" value="2"/>
</dbReference>
<dbReference type="Gene3D" id="3.30.870.10">
    <property type="entry name" value="Endonuclease Chain A"/>
    <property type="match status" value="2"/>
</dbReference>
<dbReference type="PANTHER" id="PTHR18896:SF76">
    <property type="entry name" value="PHOSPHOLIPASE"/>
    <property type="match status" value="1"/>
</dbReference>
<reference evidence="8" key="1">
    <citation type="journal article" date="2019" name="Int. J. Syst. Evol. Microbiol.">
        <title>The Global Catalogue of Microorganisms (GCM) 10K type strain sequencing project: providing services to taxonomists for standard genome sequencing and annotation.</title>
        <authorList>
            <consortium name="The Broad Institute Genomics Platform"/>
            <consortium name="The Broad Institute Genome Sequencing Center for Infectious Disease"/>
            <person name="Wu L."/>
            <person name="Ma J."/>
        </authorList>
    </citation>
    <scope>NUCLEOTIDE SEQUENCE [LARGE SCALE GENOMIC DNA]</scope>
    <source>
        <strain evidence="8">JCM 16929</strain>
    </source>
</reference>
<dbReference type="PANTHER" id="PTHR18896">
    <property type="entry name" value="PHOSPHOLIPASE D"/>
    <property type="match status" value="1"/>
</dbReference>
<accession>A0ABP6ZDZ2</accession>
<keyword evidence="3" id="KW-0378">Hydrolase</keyword>
<dbReference type="SUPFAM" id="SSF56024">
    <property type="entry name" value="Phospholipase D/nuclease"/>
    <property type="match status" value="2"/>
</dbReference>
<dbReference type="Pfam" id="PF13091">
    <property type="entry name" value="PLDc_2"/>
    <property type="match status" value="1"/>
</dbReference>
<dbReference type="PROSITE" id="PS50035">
    <property type="entry name" value="PLD"/>
    <property type="match status" value="2"/>
</dbReference>
<dbReference type="CDD" id="cd09105">
    <property type="entry name" value="PLDc_vPLD1_2_like_2"/>
    <property type="match status" value="1"/>
</dbReference>
<dbReference type="InterPro" id="IPR015679">
    <property type="entry name" value="PLipase_D_fam"/>
</dbReference>
<proteinExistence type="predicted"/>
<evidence type="ECO:0000256" key="1">
    <source>
        <dbReference type="ARBA" id="ARBA00000798"/>
    </source>
</evidence>
<feature type="region of interest" description="Disordered" evidence="5">
    <location>
        <begin position="221"/>
        <end position="259"/>
    </location>
</feature>
<evidence type="ECO:0000313" key="7">
    <source>
        <dbReference type="EMBL" id="GAA3604712.1"/>
    </source>
</evidence>
<protein>
    <submittedName>
        <fullName evidence="7">Phospholipase D-like domain-containing protein</fullName>
    </submittedName>
</protein>
<gene>
    <name evidence="7" type="ORF">GCM10022236_03190</name>
</gene>
<name>A0ABP6ZDZ2_9ACTN</name>
<dbReference type="InterPro" id="IPR001736">
    <property type="entry name" value="PLipase_D/transphosphatidylase"/>
</dbReference>
<keyword evidence="2" id="KW-0677">Repeat</keyword>
<dbReference type="EMBL" id="BAABAB010000003">
    <property type="protein sequence ID" value="GAA3604712.1"/>
    <property type="molecule type" value="Genomic_DNA"/>
</dbReference>
<organism evidence="7 8">
    <name type="scientific">Microlunatus ginsengisoli</name>
    <dbReference type="NCBI Taxonomy" id="363863"/>
    <lineage>
        <taxon>Bacteria</taxon>
        <taxon>Bacillati</taxon>
        <taxon>Actinomycetota</taxon>
        <taxon>Actinomycetes</taxon>
        <taxon>Propionibacteriales</taxon>
        <taxon>Propionibacteriaceae</taxon>
        <taxon>Microlunatus</taxon>
    </lineage>
</organism>
<feature type="domain" description="PLD phosphodiesterase" evidence="6">
    <location>
        <begin position="138"/>
        <end position="171"/>
    </location>
</feature>
<evidence type="ECO:0000256" key="3">
    <source>
        <dbReference type="ARBA" id="ARBA00022801"/>
    </source>
</evidence>
<comment type="caution">
    <text evidence="7">The sequence shown here is derived from an EMBL/GenBank/DDBJ whole genome shotgun (WGS) entry which is preliminary data.</text>
</comment>